<comment type="caution">
    <text evidence="1">The sequence shown here is derived from an EMBL/GenBank/DDBJ whole genome shotgun (WGS) entry which is preliminary data.</text>
</comment>
<evidence type="ECO:0000313" key="1">
    <source>
        <dbReference type="EMBL" id="MPV37967.1"/>
    </source>
</evidence>
<sequence length="147" mass="15009">MGQACAAIRSIGAAGIHGQTPTASLVVDEAGLEHGMARFTITQFTSATPIRLETDSAPVTAYLQAADCADAEEAHALGEAVAAAPVSMAATETVRTASITTPAGTVLEVATDLVARDPLYRLVDGEPMRAPSLLTVSGADYSHVLSD</sequence>
<organism evidence="1 2">
    <name type="scientific">Georgenia subflava</name>
    <dbReference type="NCBI Taxonomy" id="1622177"/>
    <lineage>
        <taxon>Bacteria</taxon>
        <taxon>Bacillati</taxon>
        <taxon>Actinomycetota</taxon>
        <taxon>Actinomycetes</taxon>
        <taxon>Micrococcales</taxon>
        <taxon>Bogoriellaceae</taxon>
        <taxon>Georgenia</taxon>
    </lineage>
</organism>
<name>A0A6N7EM85_9MICO</name>
<keyword evidence="2" id="KW-1185">Reference proteome</keyword>
<dbReference type="RefSeq" id="WP_152193507.1">
    <property type="nucleotide sequence ID" value="NZ_VUKD01000001.1"/>
</dbReference>
<proteinExistence type="predicted"/>
<dbReference type="AlphaFoldDB" id="A0A6N7EM85"/>
<dbReference type="EMBL" id="WHPC01000057">
    <property type="protein sequence ID" value="MPV37967.1"/>
    <property type="molecule type" value="Genomic_DNA"/>
</dbReference>
<gene>
    <name evidence="1" type="ORF">GB881_13085</name>
</gene>
<accession>A0A6N7EM85</accession>
<dbReference type="Proteomes" id="UP000437709">
    <property type="component" value="Unassembled WGS sequence"/>
</dbReference>
<reference evidence="1 2" key="1">
    <citation type="submission" date="2019-10" db="EMBL/GenBank/DDBJ databases">
        <title>Georgenia wutianyii sp. nov. and Georgenia yuyongxinii sp. nov. isolated from plateau pika (Ochotona curzoniae) in the Qinghai-Tibet plateau of China.</title>
        <authorList>
            <person name="Tian Z."/>
        </authorList>
    </citation>
    <scope>NUCLEOTIDE SEQUENCE [LARGE SCALE GENOMIC DNA]</scope>
    <source>
        <strain evidence="1 2">JCM 19765</strain>
    </source>
</reference>
<evidence type="ECO:0000313" key="2">
    <source>
        <dbReference type="Proteomes" id="UP000437709"/>
    </source>
</evidence>
<protein>
    <submittedName>
        <fullName evidence="1">Uncharacterized protein</fullName>
    </submittedName>
</protein>